<comment type="caution">
    <text evidence="1">The sequence shown here is derived from an EMBL/GenBank/DDBJ whole genome shotgun (WGS) entry which is preliminary data.</text>
</comment>
<dbReference type="AlphaFoldDB" id="A0ABD3K7J8"/>
<gene>
    <name evidence="1" type="ORF">ACJRO7_023391</name>
</gene>
<organism evidence="1 2">
    <name type="scientific">Eucalyptus globulus</name>
    <name type="common">Tasmanian blue gum</name>
    <dbReference type="NCBI Taxonomy" id="34317"/>
    <lineage>
        <taxon>Eukaryota</taxon>
        <taxon>Viridiplantae</taxon>
        <taxon>Streptophyta</taxon>
        <taxon>Embryophyta</taxon>
        <taxon>Tracheophyta</taxon>
        <taxon>Spermatophyta</taxon>
        <taxon>Magnoliopsida</taxon>
        <taxon>eudicotyledons</taxon>
        <taxon>Gunneridae</taxon>
        <taxon>Pentapetalae</taxon>
        <taxon>rosids</taxon>
        <taxon>malvids</taxon>
        <taxon>Myrtales</taxon>
        <taxon>Myrtaceae</taxon>
        <taxon>Myrtoideae</taxon>
        <taxon>Eucalypteae</taxon>
        <taxon>Eucalyptus</taxon>
    </lineage>
</organism>
<accession>A0ABD3K7J8</accession>
<reference evidence="1 2" key="1">
    <citation type="submission" date="2024-11" db="EMBL/GenBank/DDBJ databases">
        <title>Chromosome-level genome assembly of Eucalyptus globulus Labill. provides insights into its genome evolution.</title>
        <authorList>
            <person name="Li X."/>
        </authorList>
    </citation>
    <scope>NUCLEOTIDE SEQUENCE [LARGE SCALE GENOMIC DNA]</scope>
    <source>
        <strain evidence="1">CL2024</strain>
        <tissue evidence="1">Fresh tender leaves</tissue>
    </source>
</reference>
<evidence type="ECO:0000313" key="2">
    <source>
        <dbReference type="Proteomes" id="UP001634007"/>
    </source>
</evidence>
<dbReference type="Proteomes" id="UP001634007">
    <property type="component" value="Unassembled WGS sequence"/>
</dbReference>
<dbReference type="EMBL" id="JBJKBG010000006">
    <property type="protein sequence ID" value="KAL3734031.1"/>
    <property type="molecule type" value="Genomic_DNA"/>
</dbReference>
<name>A0ABD3K7J8_EUCGL</name>
<sequence>MEGMVGIVGMVGIDGSGGTDGSVGMVGFVVGSPGIVGSGVVPGIVGKFGMFGSCSRLRAASHRPIRSVARTATSARTKAVKKKPRAEAIDAASFDYESICERAGLIGASDGRDAGDKGEFLERINRERPCRGSNLV</sequence>
<protein>
    <submittedName>
        <fullName evidence="1">Uncharacterized protein</fullName>
    </submittedName>
</protein>
<keyword evidence="2" id="KW-1185">Reference proteome</keyword>
<evidence type="ECO:0000313" key="1">
    <source>
        <dbReference type="EMBL" id="KAL3734031.1"/>
    </source>
</evidence>
<proteinExistence type="predicted"/>